<dbReference type="AlphaFoldDB" id="A0A251UL90"/>
<accession>A0A251UL90</accession>
<evidence type="ECO:0000313" key="2">
    <source>
        <dbReference type="Proteomes" id="UP000215914"/>
    </source>
</evidence>
<organism evidence="1 2">
    <name type="scientific">Helianthus annuus</name>
    <name type="common">Common sunflower</name>
    <dbReference type="NCBI Taxonomy" id="4232"/>
    <lineage>
        <taxon>Eukaryota</taxon>
        <taxon>Viridiplantae</taxon>
        <taxon>Streptophyta</taxon>
        <taxon>Embryophyta</taxon>
        <taxon>Tracheophyta</taxon>
        <taxon>Spermatophyta</taxon>
        <taxon>Magnoliopsida</taxon>
        <taxon>eudicotyledons</taxon>
        <taxon>Gunneridae</taxon>
        <taxon>Pentapetalae</taxon>
        <taxon>asterids</taxon>
        <taxon>campanulids</taxon>
        <taxon>Asterales</taxon>
        <taxon>Asteraceae</taxon>
        <taxon>Asteroideae</taxon>
        <taxon>Heliantheae alliance</taxon>
        <taxon>Heliantheae</taxon>
        <taxon>Helianthus</taxon>
    </lineage>
</organism>
<dbReference type="EMBL" id="CM007894">
    <property type="protein sequence ID" value="OTG24130.1"/>
    <property type="molecule type" value="Genomic_DNA"/>
</dbReference>
<evidence type="ECO:0000313" key="1">
    <source>
        <dbReference type="EMBL" id="OTG24130.1"/>
    </source>
</evidence>
<name>A0A251UL90_HELAN</name>
<dbReference type="Proteomes" id="UP000215914">
    <property type="component" value="Chromosome 5"/>
</dbReference>
<keyword evidence="2" id="KW-1185">Reference proteome</keyword>
<sequence>MNLNVQPFKPTNQVLCIGIMWKWTQERKVNGSSGGEEASMNTNARDLCRYIIEDSLGNGYANDMLKIKERAEWKVYMYESCLYV</sequence>
<protein>
    <submittedName>
        <fullName evidence="1">Uncharacterized protein</fullName>
    </submittedName>
</protein>
<dbReference type="InParanoid" id="A0A251UL90"/>
<proteinExistence type="predicted"/>
<reference evidence="2" key="1">
    <citation type="journal article" date="2017" name="Nature">
        <title>The sunflower genome provides insights into oil metabolism, flowering and Asterid evolution.</title>
        <authorList>
            <person name="Badouin H."/>
            <person name="Gouzy J."/>
            <person name="Grassa C.J."/>
            <person name="Murat F."/>
            <person name="Staton S.E."/>
            <person name="Cottret L."/>
            <person name="Lelandais-Briere C."/>
            <person name="Owens G.L."/>
            <person name="Carrere S."/>
            <person name="Mayjonade B."/>
            <person name="Legrand L."/>
            <person name="Gill N."/>
            <person name="Kane N.C."/>
            <person name="Bowers J.E."/>
            <person name="Hubner S."/>
            <person name="Bellec A."/>
            <person name="Berard A."/>
            <person name="Berges H."/>
            <person name="Blanchet N."/>
            <person name="Boniface M.C."/>
            <person name="Brunel D."/>
            <person name="Catrice O."/>
            <person name="Chaidir N."/>
            <person name="Claudel C."/>
            <person name="Donnadieu C."/>
            <person name="Faraut T."/>
            <person name="Fievet G."/>
            <person name="Helmstetter N."/>
            <person name="King M."/>
            <person name="Knapp S.J."/>
            <person name="Lai Z."/>
            <person name="Le Paslier M.C."/>
            <person name="Lippi Y."/>
            <person name="Lorenzon L."/>
            <person name="Mandel J.R."/>
            <person name="Marage G."/>
            <person name="Marchand G."/>
            <person name="Marquand E."/>
            <person name="Bret-Mestries E."/>
            <person name="Morien E."/>
            <person name="Nambeesan S."/>
            <person name="Nguyen T."/>
            <person name="Pegot-Espagnet P."/>
            <person name="Pouilly N."/>
            <person name="Raftis F."/>
            <person name="Sallet E."/>
            <person name="Schiex T."/>
            <person name="Thomas J."/>
            <person name="Vandecasteele C."/>
            <person name="Vares D."/>
            <person name="Vear F."/>
            <person name="Vautrin S."/>
            <person name="Crespi M."/>
            <person name="Mangin B."/>
            <person name="Burke J.M."/>
            <person name="Salse J."/>
            <person name="Munos S."/>
            <person name="Vincourt P."/>
            <person name="Rieseberg L.H."/>
            <person name="Langlade N.B."/>
        </authorList>
    </citation>
    <scope>NUCLEOTIDE SEQUENCE [LARGE SCALE GENOMIC DNA]</scope>
    <source>
        <strain evidence="2">cv. SF193</strain>
    </source>
</reference>
<gene>
    <name evidence="1" type="ORF">HannXRQ_Chr05g0133221</name>
</gene>